<dbReference type="AlphaFoldDB" id="A0AAJ6CFU1"/>
<dbReference type="Pfam" id="PF00724">
    <property type="entry name" value="Oxidored_FMN"/>
    <property type="match status" value="1"/>
</dbReference>
<evidence type="ECO:0000256" key="5">
    <source>
        <dbReference type="ARBA" id="ARBA00023002"/>
    </source>
</evidence>
<dbReference type="InterPro" id="IPR044152">
    <property type="entry name" value="YqjM-like"/>
</dbReference>
<feature type="domain" description="NADH:flavin oxidoreductase/NADH oxidase N-terminal" evidence="6">
    <location>
        <begin position="52"/>
        <end position="401"/>
    </location>
</feature>
<keyword evidence="4" id="KW-0521">NADP</keyword>
<reference evidence="7 8" key="1">
    <citation type="submission" date="2023-03" db="EMBL/GenBank/DDBJ databases">
        <title>Mating type loci evolution in Malassezia.</title>
        <authorList>
            <person name="Coelho M.A."/>
        </authorList>
    </citation>
    <scope>NUCLEOTIDE SEQUENCE [LARGE SCALE GENOMIC DNA]</scope>
    <source>
        <strain evidence="7 8">CBS 9725</strain>
    </source>
</reference>
<evidence type="ECO:0000256" key="2">
    <source>
        <dbReference type="ARBA" id="ARBA00022630"/>
    </source>
</evidence>
<sequence length="436" mass="47620">MSQREPKMLQISPEYYGPVIPKDQPAVGTLPDSRLPTGTQRPLLLTELEIPMGDKNFTLKNRASLPPLCMYSSRDGFPSPFHIAHLGQFALHGIGSALVEATAVEPQGRISPSDMGIWKDEHIAAHSSLVDTVKTLAPKMYFGIQLAHAGRKASTPAPWNLQSSKLPYLEEKDGGWPHDIRGPSSAPFADGHAAPSALTIEQIKQVEQAFVKAAERSYAAGYDFVEVHSAHGYMLSSFNSPLSNKRTDEYGGSFENRTRLLLNIVRQIREKFPSKGLWVRINGTDAVEYTKEESWTVESTKRVASLLEEAGVDVLDVSSGGTVAYNRFDQIPAYQLPLASAVKSLGLTRMKTSTVGALHAGTASEPERIGSLAEKVLQDNAADIISVGRGSLKYPNWVSLASTALIGKPTVGAVQYDYATLSLDRYQYREDPKHKA</sequence>
<dbReference type="PANTHER" id="PTHR43303:SF4">
    <property type="entry name" value="NADPH DEHYDROGENASE C23G7.10C-RELATED"/>
    <property type="match status" value="1"/>
</dbReference>
<keyword evidence="3" id="KW-0288">FMN</keyword>
<proteinExistence type="predicted"/>
<dbReference type="GO" id="GO:0010181">
    <property type="term" value="F:FMN binding"/>
    <property type="evidence" value="ECO:0007669"/>
    <property type="project" value="InterPro"/>
</dbReference>
<dbReference type="InterPro" id="IPR001155">
    <property type="entry name" value="OxRdtase_FMN_N"/>
</dbReference>
<gene>
    <name evidence="7" type="ORF">MYAM1_000821</name>
</gene>
<keyword evidence="8" id="KW-1185">Reference proteome</keyword>
<evidence type="ECO:0000256" key="1">
    <source>
        <dbReference type="ARBA" id="ARBA00001917"/>
    </source>
</evidence>
<keyword evidence="5" id="KW-0560">Oxidoreductase</keyword>
<accession>A0AAJ6CFU1</accession>
<evidence type="ECO:0000259" key="6">
    <source>
        <dbReference type="Pfam" id="PF00724"/>
    </source>
</evidence>
<dbReference type="Proteomes" id="UP001219567">
    <property type="component" value="Chromosome 1"/>
</dbReference>
<evidence type="ECO:0000256" key="4">
    <source>
        <dbReference type="ARBA" id="ARBA00022857"/>
    </source>
</evidence>
<dbReference type="GO" id="GO:0003959">
    <property type="term" value="F:NADPH dehydrogenase activity"/>
    <property type="evidence" value="ECO:0007669"/>
    <property type="project" value="InterPro"/>
</dbReference>
<comment type="cofactor">
    <cofactor evidence="1">
        <name>FMN</name>
        <dbReference type="ChEBI" id="CHEBI:58210"/>
    </cofactor>
</comment>
<dbReference type="GO" id="GO:0050661">
    <property type="term" value="F:NADP binding"/>
    <property type="evidence" value="ECO:0007669"/>
    <property type="project" value="InterPro"/>
</dbReference>
<dbReference type="PANTHER" id="PTHR43303">
    <property type="entry name" value="NADPH DEHYDROGENASE C23G7.10C-RELATED"/>
    <property type="match status" value="1"/>
</dbReference>
<dbReference type="EMBL" id="CP119943">
    <property type="protein sequence ID" value="WFC98099.1"/>
    <property type="molecule type" value="Genomic_DNA"/>
</dbReference>
<dbReference type="InterPro" id="IPR013785">
    <property type="entry name" value="Aldolase_TIM"/>
</dbReference>
<name>A0AAJ6CFU1_9BASI</name>
<evidence type="ECO:0000256" key="3">
    <source>
        <dbReference type="ARBA" id="ARBA00022643"/>
    </source>
</evidence>
<organism evidence="7 8">
    <name type="scientific">Malassezia yamatoensis</name>
    <dbReference type="NCBI Taxonomy" id="253288"/>
    <lineage>
        <taxon>Eukaryota</taxon>
        <taxon>Fungi</taxon>
        <taxon>Dikarya</taxon>
        <taxon>Basidiomycota</taxon>
        <taxon>Ustilaginomycotina</taxon>
        <taxon>Malasseziomycetes</taxon>
        <taxon>Malasseziales</taxon>
        <taxon>Malasseziaceae</taxon>
        <taxon>Malassezia</taxon>
    </lineage>
</organism>
<keyword evidence="2" id="KW-0285">Flavoprotein</keyword>
<evidence type="ECO:0000313" key="8">
    <source>
        <dbReference type="Proteomes" id="UP001219567"/>
    </source>
</evidence>
<protein>
    <recommendedName>
        <fullName evidence="6">NADH:flavin oxidoreductase/NADH oxidase N-terminal domain-containing protein</fullName>
    </recommendedName>
</protein>
<dbReference type="SUPFAM" id="SSF51395">
    <property type="entry name" value="FMN-linked oxidoreductases"/>
    <property type="match status" value="1"/>
</dbReference>
<evidence type="ECO:0000313" key="7">
    <source>
        <dbReference type="EMBL" id="WFC98099.1"/>
    </source>
</evidence>
<dbReference type="Gene3D" id="3.20.20.70">
    <property type="entry name" value="Aldolase class I"/>
    <property type="match status" value="1"/>
</dbReference>